<feature type="domain" description="DDE-1" evidence="1">
    <location>
        <begin position="2"/>
        <end position="75"/>
    </location>
</feature>
<evidence type="ECO:0000313" key="2">
    <source>
        <dbReference type="EMBL" id="KAJ4430620.1"/>
    </source>
</evidence>
<sequence length="168" mass="19316">QWLTNYVVPAWKEYCAKENVDFKILLLISNALSHLVNLDDLHENVKVVFLPPNTTALIKPMDQGVIATYNAGLLINLSRPPTVKINQPFQQERKKEEEEEEPKRHLTLKGLAAAFQLIEEGIHMLGDEDSDHECFSKVLRNVMDNLRCYQEIYQEKKKNATSPLSIRS</sequence>
<organism evidence="2 3">
    <name type="scientific">Periplaneta americana</name>
    <name type="common">American cockroach</name>
    <name type="synonym">Blatta americana</name>
    <dbReference type="NCBI Taxonomy" id="6978"/>
    <lineage>
        <taxon>Eukaryota</taxon>
        <taxon>Metazoa</taxon>
        <taxon>Ecdysozoa</taxon>
        <taxon>Arthropoda</taxon>
        <taxon>Hexapoda</taxon>
        <taxon>Insecta</taxon>
        <taxon>Pterygota</taxon>
        <taxon>Neoptera</taxon>
        <taxon>Polyneoptera</taxon>
        <taxon>Dictyoptera</taxon>
        <taxon>Blattodea</taxon>
        <taxon>Blattoidea</taxon>
        <taxon>Blattidae</taxon>
        <taxon>Blattinae</taxon>
        <taxon>Periplaneta</taxon>
    </lineage>
</organism>
<dbReference type="EMBL" id="JAJSOF020000031">
    <property type="protein sequence ID" value="KAJ4430620.1"/>
    <property type="molecule type" value="Genomic_DNA"/>
</dbReference>
<name>A0ABQ8SA65_PERAM</name>
<gene>
    <name evidence="2" type="ORF">ANN_19209</name>
</gene>
<dbReference type="Pfam" id="PF03184">
    <property type="entry name" value="DDE_1"/>
    <property type="match status" value="1"/>
</dbReference>
<evidence type="ECO:0000313" key="3">
    <source>
        <dbReference type="Proteomes" id="UP001148838"/>
    </source>
</evidence>
<comment type="caution">
    <text evidence="2">The sequence shown here is derived from an EMBL/GenBank/DDBJ whole genome shotgun (WGS) entry which is preliminary data.</text>
</comment>
<proteinExistence type="predicted"/>
<dbReference type="InterPro" id="IPR004875">
    <property type="entry name" value="DDE_SF_endonuclease_dom"/>
</dbReference>
<evidence type="ECO:0000259" key="1">
    <source>
        <dbReference type="Pfam" id="PF03184"/>
    </source>
</evidence>
<protein>
    <recommendedName>
        <fullName evidence="1">DDE-1 domain-containing protein</fullName>
    </recommendedName>
</protein>
<keyword evidence="3" id="KW-1185">Reference proteome</keyword>
<reference evidence="2 3" key="1">
    <citation type="journal article" date="2022" name="Allergy">
        <title>Genome assembly and annotation of Periplaneta americana reveal a comprehensive cockroach allergen profile.</title>
        <authorList>
            <person name="Wang L."/>
            <person name="Xiong Q."/>
            <person name="Saelim N."/>
            <person name="Wang L."/>
            <person name="Nong W."/>
            <person name="Wan A.T."/>
            <person name="Shi M."/>
            <person name="Liu X."/>
            <person name="Cao Q."/>
            <person name="Hui J.H.L."/>
            <person name="Sookrung N."/>
            <person name="Leung T.F."/>
            <person name="Tungtrongchitr A."/>
            <person name="Tsui S.K.W."/>
        </authorList>
    </citation>
    <scope>NUCLEOTIDE SEQUENCE [LARGE SCALE GENOMIC DNA]</scope>
    <source>
        <strain evidence="2">PWHHKU_190912</strain>
    </source>
</reference>
<dbReference type="Proteomes" id="UP001148838">
    <property type="component" value="Unassembled WGS sequence"/>
</dbReference>
<accession>A0ABQ8SA65</accession>
<feature type="non-terminal residue" evidence="2">
    <location>
        <position position="1"/>
    </location>
</feature>